<sequence length="382" mass="44926">MGKIATSPPTGAHKQRRQQKSYLTRNIFDILGLENDDSQICKFQMLPLDIHCTIASYLDYADAFNVSLANKYFRENLNPTIVLPRWRWVPFFASADLNRHWYNYKRERKETKRWACFGCCRFLPKESFGDRMRKNKWGKRGQQQSRLGHRRCWDCAIAERLYEHLQPVLKDGEKFYLCHTCGRMQPEWQKCEESACYEETAAAPSSHLAELPSEMLENIVSGIGLLDAIHLRQVNRHLRDTVRTRWVPLHERFGFVKQWEPEIQWAFGLPHPRIRDIPKFPCYSCFEVKPFKKFPIRQHRYLATYPDTFWKRRCGACVNVLYNSSTKGWCEEGLENFKSQTLCDDCGYLRRKEETCHNCLRNCAGISDHAVFNSGADTETAE</sequence>
<dbReference type="AlphaFoldDB" id="A0A9P6I6E3"/>
<dbReference type="SUPFAM" id="SSF81383">
    <property type="entry name" value="F-box domain"/>
    <property type="match status" value="2"/>
</dbReference>
<dbReference type="PROSITE" id="PS50181">
    <property type="entry name" value="FBOX"/>
    <property type="match status" value="1"/>
</dbReference>
<dbReference type="SMART" id="SM00256">
    <property type="entry name" value="FBOX"/>
    <property type="match status" value="2"/>
</dbReference>
<dbReference type="RefSeq" id="XP_038745397.1">
    <property type="nucleotide sequence ID" value="XM_038889099.1"/>
</dbReference>
<reference evidence="2" key="2">
    <citation type="submission" date="2020-11" db="EMBL/GenBank/DDBJ databases">
        <title>Whole genome sequencing of Colletotrichum sp.</title>
        <authorList>
            <person name="Li H."/>
        </authorList>
    </citation>
    <scope>NUCLEOTIDE SEQUENCE</scope>
    <source>
        <strain evidence="2">CkLH20</strain>
    </source>
</reference>
<dbReference type="OrthoDB" id="5060046at2759"/>
<feature type="domain" description="F-box" evidence="1">
    <location>
        <begin position="205"/>
        <end position="249"/>
    </location>
</feature>
<dbReference type="GeneID" id="62162173"/>
<dbReference type="Pfam" id="PF00646">
    <property type="entry name" value="F-box"/>
    <property type="match status" value="1"/>
</dbReference>
<gene>
    <name evidence="2" type="ORF">CkaCkLH20_06382</name>
</gene>
<dbReference type="EMBL" id="JAATWM020000019">
    <property type="protein sequence ID" value="KAF9875936.1"/>
    <property type="molecule type" value="Genomic_DNA"/>
</dbReference>
<evidence type="ECO:0000259" key="1">
    <source>
        <dbReference type="PROSITE" id="PS50181"/>
    </source>
</evidence>
<dbReference type="Proteomes" id="UP000781932">
    <property type="component" value="Unassembled WGS sequence"/>
</dbReference>
<protein>
    <recommendedName>
        <fullName evidence="1">F-box domain-containing protein</fullName>
    </recommendedName>
</protein>
<accession>A0A9P6I6E3</accession>
<comment type="caution">
    <text evidence="2">The sequence shown here is derived from an EMBL/GenBank/DDBJ whole genome shotgun (WGS) entry which is preliminary data.</text>
</comment>
<keyword evidence="3" id="KW-1185">Reference proteome</keyword>
<evidence type="ECO:0000313" key="2">
    <source>
        <dbReference type="EMBL" id="KAF9875936.1"/>
    </source>
</evidence>
<evidence type="ECO:0000313" key="3">
    <source>
        <dbReference type="Proteomes" id="UP000781932"/>
    </source>
</evidence>
<dbReference type="InterPro" id="IPR036047">
    <property type="entry name" value="F-box-like_dom_sf"/>
</dbReference>
<reference evidence="2" key="1">
    <citation type="submission" date="2020-03" db="EMBL/GenBank/DDBJ databases">
        <authorList>
            <person name="He L."/>
        </authorList>
    </citation>
    <scope>NUCLEOTIDE SEQUENCE</scope>
    <source>
        <strain evidence="2">CkLH20</strain>
    </source>
</reference>
<dbReference type="InterPro" id="IPR001810">
    <property type="entry name" value="F-box_dom"/>
</dbReference>
<name>A0A9P6I6E3_9PEZI</name>
<organism evidence="2 3">
    <name type="scientific">Colletotrichum karsti</name>
    <dbReference type="NCBI Taxonomy" id="1095194"/>
    <lineage>
        <taxon>Eukaryota</taxon>
        <taxon>Fungi</taxon>
        <taxon>Dikarya</taxon>
        <taxon>Ascomycota</taxon>
        <taxon>Pezizomycotina</taxon>
        <taxon>Sordariomycetes</taxon>
        <taxon>Hypocreomycetidae</taxon>
        <taxon>Glomerellales</taxon>
        <taxon>Glomerellaceae</taxon>
        <taxon>Colletotrichum</taxon>
        <taxon>Colletotrichum boninense species complex</taxon>
    </lineage>
</organism>
<proteinExistence type="predicted"/>